<dbReference type="GO" id="GO:0005654">
    <property type="term" value="C:nucleoplasm"/>
    <property type="evidence" value="ECO:0007669"/>
    <property type="project" value="TreeGrafter"/>
</dbReference>
<dbReference type="AlphaFoldDB" id="A0A9P4VL30"/>
<feature type="domain" description="Tetratricopeptide SHNi-TPR" evidence="5">
    <location>
        <begin position="228"/>
        <end position="265"/>
    </location>
</feature>
<feature type="region of interest" description="Disordered" evidence="4">
    <location>
        <begin position="373"/>
        <end position="470"/>
    </location>
</feature>
<feature type="region of interest" description="Disordered" evidence="4">
    <location>
        <begin position="186"/>
        <end position="208"/>
    </location>
</feature>
<gene>
    <name evidence="6" type="ORF">M501DRAFT_982602</name>
</gene>
<dbReference type="GO" id="GO:0006335">
    <property type="term" value="P:DNA replication-dependent chromatin assembly"/>
    <property type="evidence" value="ECO:0007669"/>
    <property type="project" value="TreeGrafter"/>
</dbReference>
<feature type="compositionally biased region" description="Low complexity" evidence="4">
    <location>
        <begin position="435"/>
        <end position="447"/>
    </location>
</feature>
<sequence length="470" mass="51191">MTDTSEPANLEELITSANLAYGLKKYDEASDIYSRATELQAEKKGEMAPENAELLYLYGRCLYHVAVSHSDVLGGKVAGEKKDARSKNKSQNGEASSSKAEQRSAEDVIEAAVETKDGTKGSKEEEPESKPFFQFTGDENWDTTDDEEEEAGGNDDAAALEEEDDFATAYETLEVARVLLERQLQSLPQDETPEQNIKDKGKASDSTSVQDAPIYMTSQARHLYERLADTHDLLAEISLENERFNDAIPDARASLALKTKLYPPESSILAEAHFKLSLALEFSSVTAVREAEQDPADPNIADGGKIDEEMRGEAAKEMEEAIASCKLRVKKEEDSLADLSDTEIEKKEKAEKEIQDVKEMIGDMEQRLKDLTTPLLPPSLIPGPAGGPDSDPLRGILGSLLGESPAQQKARIEEATKGANDLTGLIKKTKKRETSSGTNGSTNGTSNGKRKAEELDDGEEEAGKKVKVDG</sequence>
<evidence type="ECO:0000256" key="1">
    <source>
        <dbReference type="ARBA" id="ARBA00022737"/>
    </source>
</evidence>
<keyword evidence="7" id="KW-1185">Reference proteome</keyword>
<dbReference type="SUPFAM" id="SSF48452">
    <property type="entry name" value="TPR-like"/>
    <property type="match status" value="1"/>
</dbReference>
<feature type="compositionally biased region" description="Polar residues" evidence="4">
    <location>
        <begin position="89"/>
        <end position="99"/>
    </location>
</feature>
<feature type="compositionally biased region" description="Basic and acidic residues" evidence="4">
    <location>
        <begin position="461"/>
        <end position="470"/>
    </location>
</feature>
<evidence type="ECO:0000256" key="3">
    <source>
        <dbReference type="SAM" id="Coils"/>
    </source>
</evidence>
<keyword evidence="3" id="KW-0175">Coiled coil</keyword>
<evidence type="ECO:0000259" key="5">
    <source>
        <dbReference type="Pfam" id="PF10516"/>
    </source>
</evidence>
<comment type="caution">
    <text evidence="6">The sequence shown here is derived from an EMBL/GenBank/DDBJ whole genome shotgun (WGS) entry which is preliminary data.</text>
</comment>
<feature type="compositionally biased region" description="Acidic residues" evidence="4">
    <location>
        <begin position="139"/>
        <end position="156"/>
    </location>
</feature>
<dbReference type="InterPro" id="IPR019544">
    <property type="entry name" value="Tetratricopeptide_SHNi-TPR_dom"/>
</dbReference>
<dbReference type="Proteomes" id="UP000799429">
    <property type="component" value="Unassembled WGS sequence"/>
</dbReference>
<keyword evidence="2" id="KW-0802">TPR repeat</keyword>
<dbReference type="PANTHER" id="PTHR15081:SF1">
    <property type="entry name" value="NUCLEAR AUTOANTIGENIC SPERM PROTEIN"/>
    <property type="match status" value="1"/>
</dbReference>
<keyword evidence="1" id="KW-0677">Repeat</keyword>
<reference evidence="6" key="1">
    <citation type="journal article" date="2020" name="Stud. Mycol.">
        <title>101 Dothideomycetes genomes: a test case for predicting lifestyles and emergence of pathogens.</title>
        <authorList>
            <person name="Haridas S."/>
            <person name="Albert R."/>
            <person name="Binder M."/>
            <person name="Bloem J."/>
            <person name="Labutti K."/>
            <person name="Salamov A."/>
            <person name="Andreopoulos B."/>
            <person name="Baker S."/>
            <person name="Barry K."/>
            <person name="Bills G."/>
            <person name="Bluhm B."/>
            <person name="Cannon C."/>
            <person name="Castanera R."/>
            <person name="Culley D."/>
            <person name="Daum C."/>
            <person name="Ezra D."/>
            <person name="Gonzalez J."/>
            <person name="Henrissat B."/>
            <person name="Kuo A."/>
            <person name="Liang C."/>
            <person name="Lipzen A."/>
            <person name="Lutzoni F."/>
            <person name="Magnuson J."/>
            <person name="Mondo S."/>
            <person name="Nolan M."/>
            <person name="Ohm R."/>
            <person name="Pangilinan J."/>
            <person name="Park H.-J."/>
            <person name="Ramirez L."/>
            <person name="Alfaro M."/>
            <person name="Sun H."/>
            <person name="Tritt A."/>
            <person name="Yoshinaga Y."/>
            <person name="Zwiers L.-H."/>
            <person name="Turgeon B."/>
            <person name="Goodwin S."/>
            <person name="Spatafora J."/>
            <person name="Crous P."/>
            <person name="Grigoriev I."/>
        </authorList>
    </citation>
    <scope>NUCLEOTIDE SEQUENCE</scope>
    <source>
        <strain evidence="6">CBS 101060</strain>
    </source>
</reference>
<dbReference type="InterPro" id="IPR011990">
    <property type="entry name" value="TPR-like_helical_dom_sf"/>
</dbReference>
<evidence type="ECO:0000313" key="7">
    <source>
        <dbReference type="Proteomes" id="UP000799429"/>
    </source>
</evidence>
<dbReference type="OrthoDB" id="5587616at2759"/>
<dbReference type="GO" id="GO:0042393">
    <property type="term" value="F:histone binding"/>
    <property type="evidence" value="ECO:0007669"/>
    <property type="project" value="TreeGrafter"/>
</dbReference>
<evidence type="ECO:0000313" key="6">
    <source>
        <dbReference type="EMBL" id="KAF2835108.1"/>
    </source>
</evidence>
<accession>A0A9P4VL30</accession>
<proteinExistence type="predicted"/>
<feature type="coiled-coil region" evidence="3">
    <location>
        <begin position="315"/>
        <end position="367"/>
    </location>
</feature>
<dbReference type="PANTHER" id="PTHR15081">
    <property type="entry name" value="NUCLEAR AUTOANTIGENIC SPERM PROTEIN NASP -RELATED"/>
    <property type="match status" value="1"/>
</dbReference>
<evidence type="ECO:0000256" key="2">
    <source>
        <dbReference type="ARBA" id="ARBA00022803"/>
    </source>
</evidence>
<dbReference type="Gene3D" id="1.25.40.10">
    <property type="entry name" value="Tetratricopeptide repeat domain"/>
    <property type="match status" value="1"/>
</dbReference>
<feature type="compositionally biased region" description="Basic and acidic residues" evidence="4">
    <location>
        <begin position="113"/>
        <end position="124"/>
    </location>
</feature>
<protein>
    <recommendedName>
        <fullName evidence="5">Tetratricopeptide SHNi-TPR domain-containing protein</fullName>
    </recommendedName>
</protein>
<dbReference type="EMBL" id="MU006111">
    <property type="protein sequence ID" value="KAF2835108.1"/>
    <property type="molecule type" value="Genomic_DNA"/>
</dbReference>
<evidence type="ECO:0000256" key="4">
    <source>
        <dbReference type="SAM" id="MobiDB-lite"/>
    </source>
</evidence>
<organism evidence="6 7">
    <name type="scientific">Patellaria atrata CBS 101060</name>
    <dbReference type="NCBI Taxonomy" id="1346257"/>
    <lineage>
        <taxon>Eukaryota</taxon>
        <taxon>Fungi</taxon>
        <taxon>Dikarya</taxon>
        <taxon>Ascomycota</taxon>
        <taxon>Pezizomycotina</taxon>
        <taxon>Dothideomycetes</taxon>
        <taxon>Dothideomycetes incertae sedis</taxon>
        <taxon>Patellariales</taxon>
        <taxon>Patellariaceae</taxon>
        <taxon>Patellaria</taxon>
    </lineage>
</organism>
<dbReference type="InterPro" id="IPR051730">
    <property type="entry name" value="NASP-like"/>
</dbReference>
<dbReference type="Pfam" id="PF10516">
    <property type="entry name" value="SHNi-TPR"/>
    <property type="match status" value="1"/>
</dbReference>
<feature type="region of interest" description="Disordered" evidence="4">
    <location>
        <begin position="78"/>
        <end position="156"/>
    </location>
</feature>
<name>A0A9P4VL30_9PEZI</name>
<dbReference type="GO" id="GO:0034080">
    <property type="term" value="P:CENP-A containing chromatin assembly"/>
    <property type="evidence" value="ECO:0007669"/>
    <property type="project" value="TreeGrafter"/>
</dbReference>